<dbReference type="Proteomes" id="UP000358545">
    <property type="component" value="Unassembled WGS sequence"/>
</dbReference>
<evidence type="ECO:0000313" key="16">
    <source>
        <dbReference type="EMBL" id="EAG2087726.1"/>
    </source>
</evidence>
<dbReference type="EMBL" id="AABBAW010000001">
    <property type="protein sequence ID" value="EAG2514351.1"/>
    <property type="molecule type" value="Genomic_DNA"/>
</dbReference>
<evidence type="ECO:0000313" key="78">
    <source>
        <dbReference type="Proteomes" id="UP000478682"/>
    </source>
</evidence>
<dbReference type="Proteomes" id="UP000544530">
    <property type="component" value="Unassembled WGS sequence"/>
</dbReference>
<dbReference type="EMBL" id="AALEDS010000004">
    <property type="protein sequence ID" value="ECY6544053.1"/>
    <property type="molecule type" value="Genomic_DNA"/>
</dbReference>
<proteinExistence type="predicted"/>
<dbReference type="Proteomes" id="UP000376505">
    <property type="component" value="Unassembled WGS sequence"/>
</dbReference>
<dbReference type="Proteomes" id="UP000528151">
    <property type="component" value="Unassembled WGS sequence"/>
</dbReference>
<evidence type="ECO:0000313" key="11">
    <source>
        <dbReference type="EMBL" id="EAE1339457.1"/>
    </source>
</evidence>
<dbReference type="Proteomes" id="UP000339309">
    <property type="component" value="Unassembled WGS sequence"/>
</dbReference>
<dbReference type="Proteomes" id="UP000549379">
    <property type="component" value="Unassembled WGS sequence"/>
</dbReference>
<dbReference type="EMBL" id="AAHZFY010000031">
    <property type="protein sequence ID" value="ECB9514471.1"/>
    <property type="molecule type" value="Genomic_DNA"/>
</dbReference>
<dbReference type="GO" id="GO:1901135">
    <property type="term" value="P:carbohydrate derivative metabolic process"/>
    <property type="evidence" value="ECO:0007669"/>
    <property type="project" value="InterPro"/>
</dbReference>
<evidence type="ECO:0000313" key="81">
    <source>
        <dbReference type="Proteomes" id="UP000489121"/>
    </source>
</evidence>
<dbReference type="EMBL" id="AABBHO010000029">
    <property type="protein sequence ID" value="EAG2997654.1"/>
    <property type="molecule type" value="Genomic_DNA"/>
</dbReference>
<dbReference type="Proteomes" id="UP000527632">
    <property type="component" value="Unassembled WGS sequence"/>
</dbReference>
<evidence type="ECO:0000313" key="61">
    <source>
        <dbReference type="Proteomes" id="UP000358545"/>
    </source>
</evidence>
<evidence type="ECO:0000313" key="7">
    <source>
        <dbReference type="EMBL" id="EAD1184245.1"/>
    </source>
</evidence>
<dbReference type="KEGG" id="lmv:Y193_13220"/>
<dbReference type="EMBL" id="AABBZO010000008">
    <property type="protein sequence ID" value="EAG4462343.1"/>
    <property type="molecule type" value="Genomic_DNA"/>
</dbReference>
<evidence type="ECO:0000313" key="44">
    <source>
        <dbReference type="EMBL" id="HAC0012054.1"/>
    </source>
</evidence>
<reference evidence="51 52" key="2">
    <citation type="journal article" date="2018" name="BMC Genomics">
        <title>Genes significantly associated with lineage II food isolates of Listeria monocytogenes.</title>
        <authorList>
            <person name="Pirone-Davies C."/>
            <person name="Chen Y."/>
            <person name="Pightling A."/>
            <person name="Ryan G."/>
            <person name="Wang Y."/>
            <person name="Yao K."/>
            <person name="Hoffmann M."/>
            <person name="Allard M.W."/>
        </authorList>
    </citation>
    <scope>NUCLEOTIDE SEQUENCE [LARGE SCALE GENOMIC DNA]</scope>
    <source>
        <strain evidence="51 52">PNUSAL000550</strain>
    </source>
</reference>
<dbReference type="Proteomes" id="UP000852906">
    <property type="component" value="Unassembled WGS sequence"/>
</dbReference>
<evidence type="ECO:0000313" key="56">
    <source>
        <dbReference type="Proteomes" id="UP000339309"/>
    </source>
</evidence>
<dbReference type="Proteomes" id="UP000843775">
    <property type="component" value="Unassembled WGS sequence"/>
</dbReference>
<dbReference type="KEGG" id="lmok:CQ02_02745"/>
<dbReference type="EMBL" id="AABCVX010000001">
    <property type="protein sequence ID" value="EAG6167789.1"/>
    <property type="molecule type" value="Genomic_DNA"/>
</dbReference>
<reference evidence="49 89" key="10">
    <citation type="submission" date="2020-06" db="EMBL/GenBank/DDBJ databases">
        <title>Two Listeria outbreaks in Switzerland in 2018 and 2020.</title>
        <authorList>
            <person name="Stevens M.J.A."/>
            <person name="Bloemberg G."/>
            <person name="Nusch-Inderbinnen M."/>
            <person name="Stephan R."/>
        </authorList>
    </citation>
    <scope>NUCLEOTIDE SEQUENCE [LARGE SCALE GENOMIC DNA]</scope>
    <source>
        <strain evidence="49 89">N18-0707</strain>
    </source>
</reference>
<dbReference type="Proteomes" id="UP000489121">
    <property type="component" value="Unassembled WGS sequence"/>
</dbReference>
<evidence type="ECO:0000313" key="86">
    <source>
        <dbReference type="Proteomes" id="UP000530452"/>
    </source>
</evidence>
<evidence type="ECO:0000313" key="58">
    <source>
        <dbReference type="Proteomes" id="UP000345329"/>
    </source>
</evidence>
<dbReference type="EMBL" id="AABGUK010000001">
    <property type="protein sequence ID" value="EAH4241155.1"/>
    <property type="molecule type" value="Genomic_DNA"/>
</dbReference>
<gene>
    <name evidence="51" type="primary">kdsd</name>
    <name evidence="14" type="ORF">A8L61_15695</name>
    <name evidence="23" type="ORF">AB917_07170</name>
    <name evidence="2" type="ORF">ABZ57_13930</name>
    <name evidence="50" type="ORF">AJL21_04670</name>
    <name evidence="11" type="ORF">ART25_11110</name>
    <name evidence="3" type="ORF">ARY78_11755</name>
    <name evidence="18" type="ORF">B1N52_04190</name>
    <name evidence="17" type="ORF">B1S26_11700</name>
    <name evidence="19" type="ORF">B5K54_10140</name>
    <name evidence="15" type="ORF">BB997_00165</name>
    <name evidence="34" type="ORF">BCZ19_03960</name>
    <name evidence="16" type="ORF">BCZ21_10670</name>
    <name evidence="21" type="ORF">CA369_08595</name>
    <name evidence="20" type="ORF">CAV64_10265</name>
    <name evidence="24" type="ORF">CW845_11010</name>
    <name evidence="26" type="ORF">D4920_10645</name>
    <name evidence="25" type="ORF">D4B11_03340</name>
    <name evidence="27" type="ORF">D5N24_10000</name>
    <name evidence="29" type="ORF">D7104_00720</name>
    <name evidence="48" type="ORF">DCK61_01400</name>
    <name evidence="22" type="ORF">DCT16_00130</name>
    <name evidence="5" type="ORF">DQ70_00165</name>
    <name evidence="4" type="ORF">DU018_11530</name>
    <name evidence="51" type="ORF">DYZ80_00730</name>
    <name evidence="13" type="ORF">E1W56_00165</name>
    <name evidence="28" type="ORF">E5F58_03960</name>
    <name evidence="10" type="ORF">EX365_09730</name>
    <name evidence="9" type="ORF">EXZ73_12765</name>
    <name evidence="35" type="ORF">F6436_06900</name>
    <name evidence="36" type="ORF">F6515_05445</name>
    <name evidence="30" type="ORF">FA835_12210</name>
    <name evidence="32" type="ORF">FLQ97_12095</name>
    <name evidence="31" type="ORF">FLR03_14305</name>
    <name evidence="33" type="ORF">FNX40_04125</name>
    <name evidence="39" type="ORF">FV747_13975</name>
    <name evidence="40" type="ORF">G3O21_001934</name>
    <name evidence="41" type="ORF">GHH22_09540</name>
    <name evidence="46" type="ORF">GI949_14355</name>
    <name evidence="38" type="ORF">GJW51_11435</name>
    <name evidence="37" type="ORF">GQG13_00125</name>
    <name evidence="42" type="ORF">GYR60_08115</name>
    <name evidence="43" type="ORF">GYS09_00990</name>
    <name evidence="44" type="ORF">GYX23_03465</name>
    <name evidence="45" type="ORF">GYY14_07090</name>
    <name evidence="47" type="ORF">HQN34_000161</name>
    <name evidence="49" type="ORF">HZJ64_02815</name>
    <name evidence="6" type="ORF">KV70_14150</name>
    <name evidence="7" type="ORF">QD52_03995</name>
    <name evidence="8" type="ORF">UI29_04000</name>
    <name evidence="12" type="ORF">Y261_09600</name>
</gene>
<evidence type="ECO:0000313" key="18">
    <source>
        <dbReference type="EMBL" id="EAG2514351.1"/>
    </source>
</evidence>
<evidence type="ECO:0000313" key="13">
    <source>
        <dbReference type="EMBL" id="EAE4940460.1"/>
    </source>
</evidence>
<dbReference type="SUPFAM" id="SSF53697">
    <property type="entry name" value="SIS domain"/>
    <property type="match status" value="1"/>
</dbReference>
<evidence type="ECO:0000313" key="72">
    <source>
        <dbReference type="Proteomes" id="UP000423131"/>
    </source>
</evidence>
<evidence type="ECO:0000313" key="54">
    <source>
        <dbReference type="Proteomes" id="UP000336166"/>
    </source>
</evidence>
<dbReference type="Proteomes" id="UP000478704">
    <property type="component" value="Unassembled WGS sequence"/>
</dbReference>
<dbReference type="Proteomes" id="UP000354255">
    <property type="component" value="Unassembled WGS sequence"/>
</dbReference>
<evidence type="ECO:0000313" key="97">
    <source>
        <dbReference type="Proteomes" id="UP000844415"/>
    </source>
</evidence>
<evidence type="ECO:0000313" key="60">
    <source>
        <dbReference type="Proteomes" id="UP000354255"/>
    </source>
</evidence>
<dbReference type="Proteomes" id="UP000368512">
    <property type="component" value="Unassembled WGS sequence"/>
</dbReference>
<evidence type="ECO:0000313" key="35">
    <source>
        <dbReference type="EMBL" id="ECY6544053.1"/>
    </source>
</evidence>
<evidence type="ECO:0000313" key="36">
    <source>
        <dbReference type="EMBL" id="ECY9782433.1"/>
    </source>
</evidence>
<evidence type="ECO:0000313" key="59">
    <source>
        <dbReference type="Proteomes" id="UP000350032"/>
    </source>
</evidence>
<dbReference type="EMBL" id="AANEHK010000018">
    <property type="protein sequence ID" value="EDO0987107.1"/>
    <property type="molecule type" value="Genomic_DNA"/>
</dbReference>
<evidence type="ECO:0000313" key="80">
    <source>
        <dbReference type="Proteomes" id="UP000481141"/>
    </source>
</evidence>
<evidence type="ECO:0000313" key="63">
    <source>
        <dbReference type="Proteomes" id="UP000365297"/>
    </source>
</evidence>
<evidence type="ECO:0000313" key="76">
    <source>
        <dbReference type="Proteomes" id="UP000467347"/>
    </source>
</evidence>
<dbReference type="EMBL" id="AABEKY010000006">
    <property type="protein sequence ID" value="EAG9388014.1"/>
    <property type="molecule type" value="Genomic_DNA"/>
</dbReference>
<evidence type="ECO:0000313" key="25">
    <source>
        <dbReference type="EMBL" id="EAG9518793.1"/>
    </source>
</evidence>
<evidence type="ECO:0000313" key="89">
    <source>
        <dbReference type="Proteomes" id="UP000544530"/>
    </source>
</evidence>
<dbReference type="Proteomes" id="UP000467347">
    <property type="component" value="Unassembled WGS sequence"/>
</dbReference>
<dbReference type="Proteomes" id="UP000842809">
    <property type="component" value="Unassembled WGS sequence"/>
</dbReference>
<dbReference type="Gene3D" id="3.40.50.10490">
    <property type="entry name" value="Glucose-6-phosphate isomerase like protein, domain 1"/>
    <property type="match status" value="1"/>
</dbReference>
<dbReference type="PANTHER" id="PTHR38418:SF2">
    <property type="entry name" value="SUGAR ISOMERASE, KPSF_GUTQ (AFU_ORTHOLOGUE AFUA_6G08860)"/>
    <property type="match status" value="1"/>
</dbReference>
<dbReference type="InterPro" id="IPR001347">
    <property type="entry name" value="SIS_dom"/>
</dbReference>
<evidence type="ECO:0000313" key="92">
    <source>
        <dbReference type="Proteomes" id="UP000549379"/>
    </source>
</evidence>
<evidence type="ECO:0000313" key="47">
    <source>
        <dbReference type="EMBL" id="HAJ9591997.1"/>
    </source>
</evidence>
<evidence type="ECO:0000313" key="46">
    <source>
        <dbReference type="EMBL" id="HAC1756153.1"/>
    </source>
</evidence>
<dbReference type="Proteomes" id="UP000467536">
    <property type="component" value="Unassembled WGS sequence"/>
</dbReference>
<dbReference type="EMBL" id="AAAREG010000007">
    <property type="protein sequence ID" value="EAE2354600.1"/>
    <property type="molecule type" value="Genomic_DNA"/>
</dbReference>
<dbReference type="Proteomes" id="UP000410967">
    <property type="component" value="Unassembled WGS sequence"/>
</dbReference>
<evidence type="ECO:0000313" key="65">
    <source>
        <dbReference type="Proteomes" id="UP000376505"/>
    </source>
</evidence>
<dbReference type="EMBL" id="AAASLB010000001">
    <property type="protein sequence ID" value="EAE4940460.1"/>
    <property type="molecule type" value="Genomic_DNA"/>
</dbReference>
<evidence type="ECO:0000313" key="29">
    <source>
        <dbReference type="EMBL" id="EAK8896213.1"/>
    </source>
</evidence>
<evidence type="ECO:0000313" key="69">
    <source>
        <dbReference type="Proteomes" id="UP000398321"/>
    </source>
</evidence>
<dbReference type="Proteomes" id="UP000393182">
    <property type="component" value="Unassembled WGS sequence"/>
</dbReference>
<dbReference type="EMBL" id="AAANYN010000023">
    <property type="protein sequence ID" value="EAD5775165.1"/>
    <property type="molecule type" value="Genomic_DNA"/>
</dbReference>
<evidence type="ECO:0000313" key="14">
    <source>
        <dbReference type="EMBL" id="EAG0868716.1"/>
    </source>
</evidence>
<evidence type="ECO:0000313" key="40">
    <source>
        <dbReference type="EMBL" id="EDP8514510.1"/>
    </source>
</evidence>
<dbReference type="Proteomes" id="UP000403352">
    <property type="component" value="Unassembled WGS sequence"/>
</dbReference>
<dbReference type="EMBL" id="AAANYR010000005">
    <property type="protein sequence ID" value="EAD5786836.1"/>
    <property type="molecule type" value="Genomic_DNA"/>
</dbReference>
<evidence type="ECO:0000313" key="37">
    <source>
        <dbReference type="EMBL" id="EDN7713521.1"/>
    </source>
</evidence>
<evidence type="ECO:0000313" key="23">
    <source>
        <dbReference type="EMBL" id="EAG6990366.1"/>
    </source>
</evidence>
<dbReference type="CDD" id="cd05014">
    <property type="entry name" value="SIS_Kpsf"/>
    <property type="match status" value="1"/>
</dbReference>
<dbReference type="EMBL" id="AANPAU010000006">
    <property type="protein sequence ID" value="EDP8514510.1"/>
    <property type="molecule type" value="Genomic_DNA"/>
</dbReference>
<dbReference type="EMBL" id="QDAY01000001">
    <property type="protein sequence ID" value="KAA9453134.1"/>
    <property type="molecule type" value="Genomic_DNA"/>
</dbReference>
<evidence type="ECO:0000313" key="74">
    <source>
        <dbReference type="Proteomes" id="UP000455569"/>
    </source>
</evidence>
<dbReference type="EMBL" id="AABAWE010000005">
    <property type="protein sequence ID" value="EAG2087726.1"/>
    <property type="molecule type" value="Genomic_DNA"/>
</dbReference>
<evidence type="ECO:0000313" key="31">
    <source>
        <dbReference type="EMBL" id="ECB9474842.1"/>
    </source>
</evidence>
<dbReference type="Proteomes" id="UP000533021">
    <property type="component" value="Unassembled WGS sequence"/>
</dbReference>
<evidence type="ECO:0000313" key="9">
    <source>
        <dbReference type="EMBL" id="EAD5775165.1"/>
    </source>
</evidence>
<dbReference type="EMBL" id="AAALRN010000001">
    <property type="protein sequence ID" value="EAD1184245.1"/>
    <property type="molecule type" value="Genomic_DNA"/>
</dbReference>
<dbReference type="GO" id="GO:0097367">
    <property type="term" value="F:carbohydrate derivative binding"/>
    <property type="evidence" value="ECO:0007669"/>
    <property type="project" value="InterPro"/>
</dbReference>
<dbReference type="Pfam" id="PF01380">
    <property type="entry name" value="SIS"/>
    <property type="match status" value="1"/>
</dbReference>
<dbReference type="EMBL" id="AAAJWF010000001">
    <property type="protein sequence ID" value="EAC7479093.1"/>
    <property type="molecule type" value="Genomic_DNA"/>
</dbReference>
<evidence type="ECO:0000313" key="84">
    <source>
        <dbReference type="Proteomes" id="UP000527632"/>
    </source>
</evidence>
<evidence type="ECO:0000313" key="93">
    <source>
        <dbReference type="Proteomes" id="UP000566721"/>
    </source>
</evidence>
<evidence type="ECO:0000313" key="26">
    <source>
        <dbReference type="EMBL" id="EAH2282531.1"/>
    </source>
</evidence>
<dbReference type="EMBL" id="DAAJFY010000004">
    <property type="protein sequence ID" value="HAC0275129.1"/>
    <property type="molecule type" value="Genomic_DNA"/>
</dbReference>
<evidence type="ECO:0000313" key="34">
    <source>
        <dbReference type="EMBL" id="ECX6923813.1"/>
    </source>
</evidence>
<dbReference type="EC" id="5.3.1.13" evidence="51"/>
<reference evidence="50 98" key="1">
    <citation type="submission" date="2016-09" db="EMBL/GenBank/DDBJ databases">
        <title>100K Listeria isolates.</title>
        <authorList>
            <person name="Chen P."/>
            <person name="Weimer B.C."/>
            <person name="Kong N."/>
            <person name="Huang B."/>
        </authorList>
    </citation>
    <scope>NUCLEOTIDE SEQUENCE [LARGE SCALE GENOMIC DNA]</scope>
    <source>
        <strain evidence="50 98">BCW_2383</strain>
    </source>
</reference>
<dbReference type="EMBL" id="AABAGT010000037">
    <property type="protein sequence ID" value="EAG0868716.1"/>
    <property type="molecule type" value="Genomic_DNA"/>
</dbReference>
<dbReference type="EMBL" id="DAAJZA010000014">
    <property type="protein sequence ID" value="HAC1756153.1"/>
    <property type="molecule type" value="Genomic_DNA"/>
</dbReference>
<dbReference type="EMBL" id="AAHZFN010000022">
    <property type="protein sequence ID" value="ECB9474842.1"/>
    <property type="molecule type" value="Genomic_DNA"/>
</dbReference>
<dbReference type="EMBL" id="DAAEEB010000006">
    <property type="protein sequence ID" value="HAA8053398.1"/>
    <property type="molecule type" value="Genomic_DNA"/>
</dbReference>
<evidence type="ECO:0000313" key="3">
    <source>
        <dbReference type="EMBL" id="EAC5551105.1"/>
    </source>
</evidence>
<dbReference type="EMBL" id="AAAKQF010000012">
    <property type="protein sequence ID" value="EAC9041357.1"/>
    <property type="molecule type" value="Genomic_DNA"/>
</dbReference>
<dbReference type="InterPro" id="IPR046348">
    <property type="entry name" value="SIS_dom_sf"/>
</dbReference>
<dbReference type="Proteomes" id="UP000540117">
    <property type="component" value="Unassembled WGS sequence"/>
</dbReference>
<dbReference type="AlphaFoldDB" id="A0A0B8R852"/>
<evidence type="ECO:0000313" key="17">
    <source>
        <dbReference type="EMBL" id="EAG2246068.1"/>
    </source>
</evidence>
<evidence type="ECO:0000313" key="6">
    <source>
        <dbReference type="EMBL" id="EAC9041357.1"/>
    </source>
</evidence>
<dbReference type="EMBL" id="AAAMZD010000001">
    <property type="protein sequence ID" value="EAD3791938.1"/>
    <property type="molecule type" value="Genomic_DNA"/>
</dbReference>
<dbReference type="Proteomes" id="UP000460224">
    <property type="component" value="Unassembled WGS sequence"/>
</dbReference>
<dbReference type="Proteomes" id="UP000364988">
    <property type="component" value="Unassembled WGS sequence"/>
</dbReference>
<evidence type="ECO:0000313" key="55">
    <source>
        <dbReference type="Proteomes" id="UP000337746"/>
    </source>
</evidence>
<reference evidence="48 75" key="4">
    <citation type="submission" date="2018-04" db="EMBL/GenBank/DDBJ databases">
        <title>Genome Analysis of a Prevalent Clone of Listeria monocytogenes Sequence Type 87 in China.</title>
        <authorList>
            <person name="Wang Y."/>
        </authorList>
    </citation>
    <scope>NUCLEOTIDE SEQUENCE [LARGE SCALE GENOMIC DNA]</scope>
    <source>
        <strain evidence="48 75">ICDC_LM1523</strain>
    </source>
</reference>
<dbReference type="Proteomes" id="UP000350032">
    <property type="component" value="Unassembled WGS sequence"/>
</dbReference>
<dbReference type="EMBL" id="AAAQQZ010000005">
    <property type="protein sequence ID" value="EAE1339457.1"/>
    <property type="molecule type" value="Genomic_DNA"/>
</dbReference>
<dbReference type="EMBL" id="AABEMN010000003">
    <property type="protein sequence ID" value="EAG9518793.1"/>
    <property type="molecule type" value="Genomic_DNA"/>
</dbReference>
<dbReference type="EMBL" id="DAAJCS010000002">
    <property type="protein sequence ID" value="HAC0012054.1"/>
    <property type="molecule type" value="Genomic_DNA"/>
</dbReference>
<dbReference type="Proteomes" id="UP000379076">
    <property type="component" value="Unassembled WGS sequence"/>
</dbReference>
<sequence length="200" mass="21316">MDKQAILDNIHQTWQEEANAISRLPEVTSEEALVKTVEKIAECTGKIVVAGCGTSGVAAKKLVHSFNCIERPAVFLTPSDAVHGTLGVLQKEDILILISKGGNTGELLNLIPACKTKGSTLIGVTENPDSVIAKEADIFFPVSVSKEPDPFNMLATASTMAVIASFDAVIVCLMTYMNYTKEQFSVIHPGGAVGNKLLNK</sequence>
<evidence type="ECO:0000313" key="43">
    <source>
        <dbReference type="EMBL" id="HAB8555863.1"/>
    </source>
</evidence>
<dbReference type="Proteomes" id="UP000272537">
    <property type="component" value="Unassembled WGS sequence"/>
</dbReference>
<dbReference type="InterPro" id="IPR035474">
    <property type="entry name" value="SIS_Kpsf"/>
</dbReference>
<accession>A0A0B8R852</accession>
<organism evidence="13 68">
    <name type="scientific">Listeria monocytogenes</name>
    <dbReference type="NCBI Taxonomy" id="1639"/>
    <lineage>
        <taxon>Bacteria</taxon>
        <taxon>Bacillati</taxon>
        <taxon>Bacillota</taxon>
        <taxon>Bacilli</taxon>
        <taxon>Bacillales</taxon>
        <taxon>Listeriaceae</taxon>
        <taxon>Listeria</taxon>
    </lineage>
</organism>
<evidence type="ECO:0000313" key="38">
    <source>
        <dbReference type="EMBL" id="EDN9837272.1"/>
    </source>
</evidence>
<dbReference type="Proteomes" id="UP000423131">
    <property type="component" value="Unassembled WGS sequence"/>
</dbReference>
<evidence type="ECO:0000313" key="75">
    <source>
        <dbReference type="Proteomes" id="UP000460224"/>
    </source>
</evidence>
<evidence type="ECO:0000313" key="57">
    <source>
        <dbReference type="Proteomes" id="UP000344343"/>
    </source>
</evidence>
<dbReference type="EMBL" id="AACKDQ010000031">
    <property type="protein sequence ID" value="EAK9317873.1"/>
    <property type="molecule type" value="Genomic_DNA"/>
</dbReference>
<dbReference type="Proteomes" id="UP000566721">
    <property type="component" value="Unassembled WGS sequence"/>
</dbReference>
<dbReference type="Proteomes" id="UP000336166">
    <property type="component" value="Unassembled WGS sequence"/>
</dbReference>
<dbReference type="EMBL" id="AACJYH010000001">
    <property type="protein sequence ID" value="EAK8896213.1"/>
    <property type="molecule type" value="Genomic_DNA"/>
</dbReference>
<dbReference type="Proteomes" id="UP000481141">
    <property type="component" value="Unassembled WGS sequence"/>
</dbReference>
<dbReference type="OMA" id="HLMENTL"/>
<dbReference type="Proteomes" id="UP000844415">
    <property type="component" value="Unassembled WGS sequence"/>
</dbReference>
<dbReference type="Proteomes" id="UP000530452">
    <property type="component" value="Unassembled WGS sequence"/>
</dbReference>
<evidence type="ECO:0000313" key="2">
    <source>
        <dbReference type="EMBL" id="EAC4553590.1"/>
    </source>
</evidence>
<evidence type="ECO:0000313" key="83">
    <source>
        <dbReference type="Proteomes" id="UP000525850"/>
    </source>
</evidence>
<evidence type="ECO:0000313" key="33">
    <source>
        <dbReference type="EMBL" id="ECC1555993.1"/>
    </source>
</evidence>
<comment type="caution">
    <text evidence="13">The sequence shown here is derived from an EMBL/GenBank/DDBJ whole genome shotgun (WGS) entry which is preliminary data.</text>
</comment>
<reference evidence="46" key="9">
    <citation type="submission" date="2019-11" db="EMBL/GenBank/DDBJ databases">
        <authorList>
            <consortium name="NCBI Pathogen Detection Project"/>
        </authorList>
    </citation>
    <scope>NUCLEOTIDE SEQUENCE</scope>
    <source>
        <strain evidence="41">09CEB371LM</strain>
        <strain evidence="47">2017-325981-023-01</strain>
        <strain evidence="43">CFIAFB20100120</strain>
        <strain evidence="42">CFIAFB20130012</strain>
        <strain evidence="45">CFIAFB20170037</strain>
        <strain evidence="44">CFIAFB20170045</strain>
        <strain evidence="46">DMG1500109</strain>
    </source>
</reference>
<dbReference type="Proteomes" id="UP000840039">
    <property type="component" value="Unassembled WGS sequence"/>
</dbReference>
<dbReference type="GO" id="GO:0019146">
    <property type="term" value="F:arabinose-5-phosphate isomerase activity"/>
    <property type="evidence" value="ECO:0007669"/>
    <property type="project" value="UniProtKB-EC"/>
</dbReference>
<evidence type="ECO:0000313" key="87">
    <source>
        <dbReference type="Proteomes" id="UP000533021"/>
    </source>
</evidence>
<evidence type="ECO:0000313" key="71">
    <source>
        <dbReference type="Proteomes" id="UP000410967"/>
    </source>
</evidence>
<evidence type="ECO:0000313" key="66">
    <source>
        <dbReference type="Proteomes" id="UP000379076"/>
    </source>
</evidence>
<evidence type="ECO:0000313" key="95">
    <source>
        <dbReference type="Proteomes" id="UP000841146"/>
    </source>
</evidence>
<evidence type="ECO:0000313" key="20">
    <source>
        <dbReference type="EMBL" id="EAG4331618.1"/>
    </source>
</evidence>
<evidence type="ECO:0000313" key="51">
    <source>
        <dbReference type="EMBL" id="RKA11197.1"/>
    </source>
</evidence>
<evidence type="ECO:0000313" key="10">
    <source>
        <dbReference type="EMBL" id="EAD5786836.1"/>
    </source>
</evidence>
<evidence type="ECO:0000313" key="5">
    <source>
        <dbReference type="EMBL" id="EAC7479093.1"/>
    </source>
</evidence>
<evidence type="ECO:0000313" key="62">
    <source>
        <dbReference type="Proteomes" id="UP000364988"/>
    </source>
</evidence>
<evidence type="ECO:0000313" key="77">
    <source>
        <dbReference type="Proteomes" id="UP000467536"/>
    </source>
</evidence>
<dbReference type="EMBL" id="QXLS01000001">
    <property type="protein sequence ID" value="RKA11197.1"/>
    <property type="molecule type" value="Genomic_DNA"/>
</dbReference>
<evidence type="ECO:0000313" key="19">
    <source>
        <dbReference type="EMBL" id="EAG2997654.1"/>
    </source>
</evidence>
<evidence type="ECO:0000313" key="27">
    <source>
        <dbReference type="EMBL" id="EAH3294730.1"/>
    </source>
</evidence>
<evidence type="ECO:0000313" key="30">
    <source>
        <dbReference type="EMBL" id="EAK9317873.1"/>
    </source>
</evidence>
<evidence type="ECO:0000313" key="96">
    <source>
        <dbReference type="Proteomes" id="UP000843775"/>
    </source>
</evidence>
<evidence type="ECO:0000313" key="53">
    <source>
        <dbReference type="Proteomes" id="UP000331186"/>
    </source>
</evidence>
<evidence type="ECO:0000313" key="22">
    <source>
        <dbReference type="EMBL" id="EAG6167789.1"/>
    </source>
</evidence>
<evidence type="ECO:0000313" key="73">
    <source>
        <dbReference type="Proteomes" id="UP000427828"/>
    </source>
</evidence>
<dbReference type="Proteomes" id="UP000478682">
    <property type="component" value="Unassembled WGS sequence"/>
</dbReference>
<evidence type="ECO:0000313" key="52">
    <source>
        <dbReference type="Proteomes" id="UP000272537"/>
    </source>
</evidence>
<protein>
    <submittedName>
        <fullName evidence="51">Arabinose 5-phosphate isomerase KdsD</fullName>
        <ecNumber evidence="51">5.3.1.13</ecNumber>
    </submittedName>
    <submittedName>
        <fullName evidence="41">Phosphosugar isomerase</fullName>
    </submittedName>
    <submittedName>
        <fullName evidence="13">SIS domain-containing protein</fullName>
    </submittedName>
</protein>
<dbReference type="Proteomes" id="UP000546397">
    <property type="component" value="Unassembled WGS sequence"/>
</dbReference>
<dbReference type="EMBL" id="DAAIJL010000001">
    <property type="protein sequence ID" value="HAB8555863.1"/>
    <property type="molecule type" value="Genomic_DNA"/>
</dbReference>
<keyword evidence="41" id="KW-0413">Isomerase</keyword>
<evidence type="ECO:0000313" key="48">
    <source>
        <dbReference type="EMBL" id="KAA9453134.1"/>
    </source>
</evidence>
<evidence type="ECO:0000313" key="45">
    <source>
        <dbReference type="EMBL" id="HAC0275129.1"/>
    </source>
</evidence>
<dbReference type="Proteomes" id="UP000344343">
    <property type="component" value="Unassembled WGS sequence"/>
</dbReference>
<reference evidence="13 68" key="7">
    <citation type="submission" date="2019-03" db="EMBL/GenBank/DDBJ databases">
        <authorList>
            <person name="Ashton P.M."/>
            <person name="Dallman T."/>
            <person name="Nair S."/>
            <person name="De Pinna E."/>
            <person name="Peters T."/>
            <person name="Grant K."/>
        </authorList>
    </citation>
    <scope>NUCLEOTIDE SEQUENCE [LARGE SCALE GENOMIC DNA]</scope>
    <source>
        <strain evidence="26 87">282333</strain>
        <strain evidence="27 86">282352</strain>
        <strain evidence="25 90">289003</strain>
        <strain evidence="39 77">788324</strain>
        <strain evidence="13">RL15000286</strain>
    </source>
</reference>
<dbReference type="Proteomes" id="UP000522199">
    <property type="component" value="Unassembled WGS sequence"/>
</dbReference>
<reference evidence="71 82" key="8">
    <citation type="submission" date="2019-04" db="EMBL/GenBank/DDBJ databases">
        <authorList>
            <consortium name="GenomeTrakr network: Whole genome sequencing for foodborne pathogen traceback"/>
        </authorList>
    </citation>
    <scope>NUCLEOTIDE SEQUENCE [LARGE SCALE GENOMIC DNA]</scope>
    <source>
        <strain evidence="23 91">CFSAN004300</strain>
        <strain evidence="24 82">CFSAN072474</strain>
        <strain evidence="35 62">FLAG-55987</strain>
        <strain evidence="30 71">PHLUSALM00088</strain>
    </source>
</reference>
<reference evidence="53 57" key="6">
    <citation type="submission" date="2019-02" db="EMBL/GenBank/DDBJ databases">
        <authorList>
            <consortium name="GenomeTrakr: Next Generation Sequencing Network for Food Pathogen Tracability"/>
        </authorList>
    </citation>
    <scope>NUCLEOTIDE SEQUENCE [LARGE SCALE GENOMIC DNA]</scope>
    <source>
        <strain evidence="19 92">10B02965A-1</strain>
        <strain evidence="5 64">CFSAN008042</strain>
        <strain evidence="21 85">CFSAN063727</strain>
        <strain evidence="37 74">CFSAN102901</strain>
        <strain evidence="11 66">FDA00006494</strain>
        <strain evidence="3 63">FDA00007096</strain>
        <strain evidence="7 70">FDA00008584</strain>
        <strain evidence="17">FDA00011243</strain>
        <strain evidence="4 53">FDA00013332</strain>
        <strain evidence="10 57">FDA00013853</strain>
        <strain evidence="31 72">FDA00014336</strain>
        <strain evidence="33 67">FDA00014370</strain>
        <strain evidence="32 69">FDA00014392</strain>
        <strain evidence="40">FDA00015054</strain>
        <strain evidence="20 88">FDA1005580-S054-001</strain>
        <strain evidence="79">FDA1090798-S029-001</strain>
        <strain evidence="80">FDA956581-098-004</strain>
        <strain evidence="18 83">FDA960927-006-004</strain>
        <strain evidence="22 93">FLAG-38921</strain>
        <strain evidence="34 73">FLAG-51482A</strain>
        <strain evidence="16 55">FLAG-54356</strain>
        <strain evidence="9 65">FSIS31901579</strain>
        <strain evidence="28 84">LS1344</strain>
        <strain evidence="38 76">OSF101448</strain>
        <strain evidence="8 58">VA-WGS-00405</strain>
    </source>
</reference>
<dbReference type="EMBL" id="MJTJ01000007">
    <property type="protein sequence ID" value="OET51649.1"/>
    <property type="molecule type" value="Genomic_DNA"/>
</dbReference>
<evidence type="ECO:0000313" key="49">
    <source>
        <dbReference type="EMBL" id="NYA00752.1"/>
    </source>
</evidence>
<evidence type="ECO:0000313" key="12">
    <source>
        <dbReference type="EMBL" id="EAE2354600.1"/>
    </source>
</evidence>
<evidence type="ECO:0000259" key="1">
    <source>
        <dbReference type="PROSITE" id="PS51464"/>
    </source>
</evidence>
<evidence type="ECO:0000313" key="68">
    <source>
        <dbReference type="Proteomes" id="UP000393182"/>
    </source>
</evidence>
<evidence type="ECO:0000313" key="94">
    <source>
        <dbReference type="Proteomes" id="UP000840197"/>
    </source>
</evidence>
<dbReference type="Proteomes" id="UP000427828">
    <property type="component" value="Unassembled WGS sequence"/>
</dbReference>
<dbReference type="EMBL" id="AAIAJJ010000002">
    <property type="protein sequence ID" value="ECC1555993.1"/>
    <property type="molecule type" value="Genomic_DNA"/>
</dbReference>
<evidence type="ECO:0000313" key="79">
    <source>
        <dbReference type="Proteomes" id="UP000478704"/>
    </source>
</evidence>
<evidence type="ECO:0000313" key="42">
    <source>
        <dbReference type="EMBL" id="HAB8398483.1"/>
    </source>
</evidence>
<evidence type="ECO:0000313" key="98">
    <source>
        <dbReference type="Proteomes" id="UP000852906"/>
    </source>
</evidence>
<dbReference type="EMBL" id="AABATR010000001">
    <property type="protein sequence ID" value="EAG1892018.1"/>
    <property type="molecule type" value="Genomic_DNA"/>
</dbReference>
<evidence type="ECO:0000313" key="41">
    <source>
        <dbReference type="EMBL" id="HAA8053398.1"/>
    </source>
</evidence>
<dbReference type="Proteomes" id="UP000841146">
    <property type="component" value="Unassembled WGS sequence"/>
</dbReference>
<dbReference type="Proteomes" id="UP000345329">
    <property type="component" value="Unassembled WGS sequence"/>
</dbReference>
<dbReference type="EMBL" id="AAAIKW010000013">
    <property type="protein sequence ID" value="EAC4553590.1"/>
    <property type="molecule type" value="Genomic_DNA"/>
</dbReference>
<dbReference type="EMBL" id="AALGDA010000011">
    <property type="protein sequence ID" value="ECY9782433.1"/>
    <property type="molecule type" value="Genomic_DNA"/>
</dbReference>
<dbReference type="Proteomes" id="UP000365297">
    <property type="component" value="Unassembled WGS sequence"/>
</dbReference>
<dbReference type="PROSITE" id="PS51464">
    <property type="entry name" value="SIS"/>
    <property type="match status" value="1"/>
</dbReference>
<dbReference type="Proteomes" id="UP000331186">
    <property type="component" value="Unassembled WGS sequence"/>
</dbReference>
<dbReference type="Proteomes" id="UP000525850">
    <property type="component" value="Unassembled WGS sequence"/>
</dbReference>
<dbReference type="EMBL" id="AANCRK010000001">
    <property type="protein sequence ID" value="EDN7713521.1"/>
    <property type="molecule type" value="Genomic_DNA"/>
</dbReference>
<evidence type="ECO:0000313" key="82">
    <source>
        <dbReference type="Proteomes" id="UP000522199"/>
    </source>
</evidence>
<evidence type="ECO:0000313" key="70">
    <source>
        <dbReference type="Proteomes" id="UP000403352"/>
    </source>
</evidence>
<dbReference type="EMBL" id="AALAQH010000001">
    <property type="protein sequence ID" value="ECX6923813.1"/>
    <property type="molecule type" value="Genomic_DNA"/>
</dbReference>
<evidence type="ECO:0000313" key="28">
    <source>
        <dbReference type="EMBL" id="EAH4241155.1"/>
    </source>
</evidence>
<feature type="domain" description="SIS" evidence="1">
    <location>
        <begin position="36"/>
        <end position="179"/>
    </location>
</feature>
<evidence type="ECO:0000313" key="50">
    <source>
        <dbReference type="EMBL" id="OET51649.1"/>
    </source>
</evidence>
<dbReference type="Proteomes" id="UP000337746">
    <property type="component" value="Unassembled WGS sequence"/>
</dbReference>
<reference evidence="94 95" key="3">
    <citation type="journal article" date="2018" name="Genome Biol.">
        <title>SKESA: strategic k-mer extension for scrupulous assemblies.</title>
        <authorList>
            <person name="Souvorov A."/>
            <person name="Agarwala R."/>
            <person name="Lipman D.J."/>
        </authorList>
    </citation>
    <scope>NUCLEOTIDE SEQUENCE [LARGE SCALE GENOMIC DNA]</scope>
    <source>
        <strain evidence="41">09CEB371LM</strain>
        <strain evidence="47">2017-325981-023-01</strain>
        <strain evidence="43 97">CFIAFB20100120</strain>
        <strain evidence="42 94">CFIAFB20130012</strain>
        <strain evidence="45">CFIAFB20170037</strain>
        <strain evidence="44 95">CFIAFB20170045</strain>
        <strain evidence="46 96">DMG1500109</strain>
    </source>
</reference>
<evidence type="ECO:0000313" key="90">
    <source>
        <dbReference type="Proteomes" id="UP000546397"/>
    </source>
</evidence>
<dbReference type="PANTHER" id="PTHR38418">
    <property type="entry name" value="SUGAR ISOMERASE, KPSF/GUTQ (AFU_ORTHOLOGUE AFUA_6G08860)"/>
    <property type="match status" value="1"/>
</dbReference>
<dbReference type="EMBL" id="DABJAN010000001">
    <property type="protein sequence ID" value="HAJ9591997.1"/>
    <property type="molecule type" value="Genomic_DNA"/>
</dbReference>
<dbReference type="EMBL" id="AABFVG010000006">
    <property type="protein sequence ID" value="EAH2282531.1"/>
    <property type="molecule type" value="Genomic_DNA"/>
</dbReference>
<dbReference type="RefSeq" id="WP_003725713.1">
    <property type="nucleotide sequence ID" value="NC_021824.1"/>
</dbReference>
<evidence type="ECO:0000313" key="24">
    <source>
        <dbReference type="EMBL" id="EAG9388014.1"/>
    </source>
</evidence>
<evidence type="ECO:0000313" key="4">
    <source>
        <dbReference type="EMBL" id="EAC6548984.1"/>
    </source>
</evidence>
<evidence type="ECO:0000313" key="67">
    <source>
        <dbReference type="Proteomes" id="UP000389283"/>
    </source>
</evidence>
<dbReference type="EMBL" id="DAAIHR010000007">
    <property type="protein sequence ID" value="HAB8398483.1"/>
    <property type="molecule type" value="Genomic_DNA"/>
</dbReference>
<reference evidence="54 56" key="5">
    <citation type="submission" date="2018-06" db="EMBL/GenBank/DDBJ databases">
        <authorList>
            <consortium name="PulseNet: The National Subtyping Network for Foodborne Disease Surveillance"/>
            <person name="Tarr C.L."/>
            <person name="Trees E."/>
            <person name="Katz L.S."/>
            <person name="Carleton-Romer H.A."/>
            <person name="Stroika S."/>
            <person name="Kucerova Z."/>
            <person name="Roache K.F."/>
            <person name="Sabol A.L."/>
            <person name="Besser J."/>
            <person name="Gerner-Smidt P."/>
        </authorList>
    </citation>
    <scope>NUCLEOTIDE SEQUENCE [LARGE SCALE GENOMIC DNA]</scope>
    <source>
        <strain evidence="2 56">2015L-6227</strain>
        <strain evidence="12 54">PNUSAL000134</strain>
        <strain evidence="6 60">PNUSAL000910</strain>
        <strain evidence="14 61">PNUSAL002180</strain>
        <strain evidence="15 78">PNUSAL002298</strain>
        <strain evidence="29 59">PNUSAL004402</strain>
        <strain evidence="36 81">PNUSAL005692</strain>
    </source>
</reference>
<evidence type="ECO:0000313" key="88">
    <source>
        <dbReference type="Proteomes" id="UP000540117"/>
    </source>
</evidence>
<dbReference type="Proteomes" id="UP000548278">
    <property type="component" value="Unassembled WGS sequence"/>
</dbReference>
<dbReference type="Proteomes" id="UP000398321">
    <property type="component" value="Unassembled WGS sequence"/>
</dbReference>
<evidence type="ECO:0000313" key="39">
    <source>
        <dbReference type="EMBL" id="EDO0987107.1"/>
    </source>
</evidence>
<dbReference type="EMBL" id="AAAIXK010000006">
    <property type="protein sequence ID" value="EAC5551105.1"/>
    <property type="molecule type" value="Genomic_DNA"/>
</dbReference>
<evidence type="ECO:0000313" key="85">
    <source>
        <dbReference type="Proteomes" id="UP000528151"/>
    </source>
</evidence>
<dbReference type="EMBL" id="AABBYJ010000006">
    <property type="protein sequence ID" value="EAG4331618.1"/>
    <property type="molecule type" value="Genomic_DNA"/>
</dbReference>
<dbReference type="EMBL" id="AAAJKI010000032">
    <property type="protein sequence ID" value="EAC6548984.1"/>
    <property type="molecule type" value="Genomic_DNA"/>
</dbReference>
<dbReference type="EMBL" id="AABGHY010000006">
    <property type="protein sequence ID" value="EAH3294730.1"/>
    <property type="molecule type" value="Genomic_DNA"/>
</dbReference>
<dbReference type="EMBL" id="JACAVN010000001">
    <property type="protein sequence ID" value="NYA00752.1"/>
    <property type="molecule type" value="Genomic_DNA"/>
</dbReference>
<dbReference type="Proteomes" id="UP000389283">
    <property type="component" value="Unassembled WGS sequence"/>
</dbReference>
<dbReference type="Proteomes" id="UP000843503">
    <property type="component" value="Unassembled WGS sequence"/>
</dbReference>
<dbReference type="EMBL" id="AANDSR010000007">
    <property type="protein sequence ID" value="EDN9837272.1"/>
    <property type="molecule type" value="Genomic_DNA"/>
</dbReference>
<dbReference type="Proteomes" id="UP000455569">
    <property type="component" value="Unassembled WGS sequence"/>
</dbReference>
<evidence type="ECO:0000313" key="8">
    <source>
        <dbReference type="EMBL" id="EAD3791938.1"/>
    </source>
</evidence>
<evidence type="ECO:0000313" key="15">
    <source>
        <dbReference type="EMBL" id="EAG1892018.1"/>
    </source>
</evidence>
<evidence type="ECO:0000313" key="21">
    <source>
        <dbReference type="EMBL" id="EAG4462343.1"/>
    </source>
</evidence>
<evidence type="ECO:0000313" key="32">
    <source>
        <dbReference type="EMBL" id="ECB9514471.1"/>
    </source>
</evidence>
<evidence type="ECO:0000313" key="91">
    <source>
        <dbReference type="Proteomes" id="UP000548278"/>
    </source>
</evidence>
<dbReference type="Proteomes" id="UP000840197">
    <property type="component" value="Unassembled WGS sequence"/>
</dbReference>
<dbReference type="EMBL" id="AABDGJ010000004">
    <property type="protein sequence ID" value="EAG6990366.1"/>
    <property type="molecule type" value="Genomic_DNA"/>
</dbReference>
<name>A0A0B8R852_LISMN</name>
<dbReference type="EMBL" id="AABAYG010000005">
    <property type="protein sequence ID" value="EAG2246068.1"/>
    <property type="molecule type" value="Genomic_DNA"/>
</dbReference>
<evidence type="ECO:0000313" key="64">
    <source>
        <dbReference type="Proteomes" id="UP000368512"/>
    </source>
</evidence>